<feature type="domain" description="DUF1330" evidence="1">
    <location>
        <begin position="4"/>
        <end position="96"/>
    </location>
</feature>
<dbReference type="Pfam" id="PF07045">
    <property type="entry name" value="DUF1330"/>
    <property type="match status" value="1"/>
</dbReference>
<keyword evidence="5" id="KW-1185">Reference proteome</keyword>
<evidence type="ECO:0000313" key="5">
    <source>
        <dbReference type="Proteomes" id="UP000824976"/>
    </source>
</evidence>
<evidence type="ECO:0000313" key="2">
    <source>
        <dbReference type="EMBL" id="QIZ50024.1"/>
    </source>
</evidence>
<evidence type="ECO:0000313" key="3">
    <source>
        <dbReference type="EMBL" id="QYM93689.1"/>
    </source>
</evidence>
<evidence type="ECO:0000313" key="4">
    <source>
        <dbReference type="Proteomes" id="UP000500801"/>
    </source>
</evidence>
<dbReference type="EMBL" id="CP033622">
    <property type="protein sequence ID" value="QIZ50024.1"/>
    <property type="molecule type" value="Genomic_DNA"/>
</dbReference>
<dbReference type="AlphaFoldDB" id="A0AAE6YX39"/>
<dbReference type="PANTHER" id="PTHR41521:SF4">
    <property type="entry name" value="BLR0684 PROTEIN"/>
    <property type="match status" value="1"/>
</dbReference>
<dbReference type="InterPro" id="IPR010753">
    <property type="entry name" value="DUF1330"/>
</dbReference>
<accession>A0AAE6YX39</accession>
<name>A0AAE6YX39_9GAMM</name>
<dbReference type="Proteomes" id="UP000500801">
    <property type="component" value="Chromosome"/>
</dbReference>
<gene>
    <name evidence="2" type="ORF">DWG24_04045</name>
    <name evidence="3" type="ORF">FGI21_18325</name>
</gene>
<evidence type="ECO:0000259" key="1">
    <source>
        <dbReference type="Pfam" id="PF07045"/>
    </source>
</evidence>
<dbReference type="Gene3D" id="3.30.70.100">
    <property type="match status" value="1"/>
</dbReference>
<sequence length="102" mass="11190">MANAYFIINVVVHHPEGMKPYQEKVAETYPLYGGKLLVLGGKRDVLEGTGPRGLTVVLEFPSMEKAHAWHESPEYQAIIGYRLAAAESHAYLVEGLPLPADA</sequence>
<dbReference type="Proteomes" id="UP000824976">
    <property type="component" value="Chromosome"/>
</dbReference>
<dbReference type="RefSeq" id="WP_168361607.1">
    <property type="nucleotide sequence ID" value="NZ_CP033622.1"/>
</dbReference>
<reference evidence="3 5" key="2">
    <citation type="submission" date="2019-06" db="EMBL/GenBank/DDBJ databases">
        <title>Complete genome of Dickeya zeae PL65.</title>
        <authorList>
            <person name="Boluk G."/>
            <person name="Arif M."/>
        </authorList>
    </citation>
    <scope>NUCLEOTIDE SEQUENCE [LARGE SCALE GENOMIC DNA]</scope>
    <source>
        <strain evidence="3 5">PL65</strain>
    </source>
</reference>
<reference evidence="2 4" key="1">
    <citation type="submission" date="2018-11" db="EMBL/GenBank/DDBJ databases">
        <title>Complete genome sequence of Dickeya zeae strain CE1 infecting Canna edulis Ker-Gawl. in China.</title>
        <authorList>
            <person name="Zhang J."/>
            <person name="Lin B."/>
            <person name="Shen H."/>
            <person name="Jiang S."/>
            <person name="Pu X."/>
            <person name="Sun D."/>
        </authorList>
    </citation>
    <scope>NUCLEOTIDE SEQUENCE [LARGE SCALE GENOMIC DNA]</scope>
    <source>
        <strain evidence="2 4">CE1</strain>
    </source>
</reference>
<dbReference type="InterPro" id="IPR011008">
    <property type="entry name" value="Dimeric_a/b-barrel"/>
</dbReference>
<dbReference type="EMBL" id="CP040817">
    <property type="protein sequence ID" value="QYM93689.1"/>
    <property type="molecule type" value="Genomic_DNA"/>
</dbReference>
<dbReference type="SUPFAM" id="SSF54909">
    <property type="entry name" value="Dimeric alpha+beta barrel"/>
    <property type="match status" value="1"/>
</dbReference>
<organism evidence="2 4">
    <name type="scientific">Dickeya zeae</name>
    <dbReference type="NCBI Taxonomy" id="204042"/>
    <lineage>
        <taxon>Bacteria</taxon>
        <taxon>Pseudomonadati</taxon>
        <taxon>Pseudomonadota</taxon>
        <taxon>Gammaproteobacteria</taxon>
        <taxon>Enterobacterales</taxon>
        <taxon>Pectobacteriaceae</taxon>
        <taxon>Dickeya</taxon>
    </lineage>
</organism>
<dbReference type="PANTHER" id="PTHR41521">
    <property type="match status" value="1"/>
</dbReference>
<proteinExistence type="predicted"/>
<protein>
    <submittedName>
        <fullName evidence="2">DUF1330 domain-containing protein</fullName>
    </submittedName>
</protein>